<keyword evidence="12" id="KW-0564">Palmitate</keyword>
<evidence type="ECO:0000256" key="7">
    <source>
        <dbReference type="ARBA" id="ARBA00022729"/>
    </source>
</evidence>
<evidence type="ECO:0000259" key="17">
    <source>
        <dbReference type="Pfam" id="PF02563"/>
    </source>
</evidence>
<dbReference type="InterPro" id="IPR054765">
    <property type="entry name" value="SLBB_dom"/>
</dbReference>
<feature type="transmembrane region" description="Helical" evidence="15">
    <location>
        <begin position="302"/>
        <end position="322"/>
    </location>
</feature>
<name>A0A1T4WNR3_9BACT</name>
<dbReference type="InterPro" id="IPR029044">
    <property type="entry name" value="Nucleotide-diphossugar_trans"/>
</dbReference>
<evidence type="ECO:0000256" key="4">
    <source>
        <dbReference type="ARBA" id="ARBA00022452"/>
    </source>
</evidence>
<evidence type="ECO:0000259" key="19">
    <source>
        <dbReference type="Pfam" id="PF22461"/>
    </source>
</evidence>
<dbReference type="Proteomes" id="UP000189733">
    <property type="component" value="Unassembled WGS sequence"/>
</dbReference>
<evidence type="ECO:0000256" key="14">
    <source>
        <dbReference type="ARBA" id="ARBA00023288"/>
    </source>
</evidence>
<keyword evidence="14" id="KW-0449">Lipoprotein</keyword>
<evidence type="ECO:0000256" key="1">
    <source>
        <dbReference type="ARBA" id="ARBA00004571"/>
    </source>
</evidence>
<dbReference type="AlphaFoldDB" id="A0A1T4WNR3"/>
<sequence length="707" mass="78657">MTEHANIDVVVIGVNAAATLRDCLESVQHSHWPQDALRLFYVDGGSVDESCDIALECGAELLHLEHGIAPTPGRGRNVGWQAGKAPYVQFLDSDTLLDPEWLATGMSLLQAEHSCAAVFGNRREQNPSASVYNWIADLEWNPPAGKVAAFGGDVLVRREALAKVGGYDEILVAGEDPDCSLRIGERGWSIEHVDVPMTMHDIGMTKLSQWARRAFRTGYGYAAVTHRHFRSQESFWKYECGRILARGGAALCAVLCFLLGLFSAPWLWGTAVAGFVLLYPRIFSIRKFMAQKQITRPKARTYAWHCTMVVVPQIFGMFRYMWGILTGQPLQNAVKKLATAGQRLGLFVVLALLVTLSACNPIRPEIVPDEHSVGEFKTDEGAIKSRFATEEAIAAFSQEVPNTYLMGPGDSLELKVWQRPELSDRNIRVAPDGTISVMRIGMVQVKGRSIQDVTREISKRLSKFYERPEVRLSVSRYANNKAFVLGRVTNPGLITFEGEGTLLEALALCGGLPLLRKEAFLSKCAIIRGRDRIVWVDLGDLLEGNMALNAKIMNNDVIYIPESEDKVAYVMGYVRSPGAIRLKSRITVLDAIMHSGGPAQGADMSRCYLVRNKGGKPLIRRISLRDVVEKGDFSRNYIVEDNDVIYIGSSAMTDFNYVMRSIIPMMDVLDLGTNVLERFGVMPHLREDWWGCLDCDQQDLKTDDDDD</sequence>
<keyword evidence="7" id="KW-0732">Signal</keyword>
<feature type="transmembrane region" description="Helical" evidence="15">
    <location>
        <begin position="266"/>
        <end position="282"/>
    </location>
</feature>
<dbReference type="GO" id="GO:0006811">
    <property type="term" value="P:monoatomic ion transport"/>
    <property type="evidence" value="ECO:0007669"/>
    <property type="project" value="UniProtKB-KW"/>
</dbReference>
<dbReference type="STRING" id="1121442.SAMN02745702_02470"/>
<keyword evidence="8" id="KW-0625">Polysaccharide transport</keyword>
<keyword evidence="21" id="KW-1185">Reference proteome</keyword>
<evidence type="ECO:0000256" key="12">
    <source>
        <dbReference type="ARBA" id="ARBA00023139"/>
    </source>
</evidence>
<feature type="domain" description="Polysaccharide export protein N-terminal" evidence="17">
    <location>
        <begin position="399"/>
        <end position="474"/>
    </location>
</feature>
<organism evidence="20 21">
    <name type="scientific">Desulfobaculum bizertense DSM 18034</name>
    <dbReference type="NCBI Taxonomy" id="1121442"/>
    <lineage>
        <taxon>Bacteria</taxon>
        <taxon>Pseudomonadati</taxon>
        <taxon>Thermodesulfobacteriota</taxon>
        <taxon>Desulfovibrionia</taxon>
        <taxon>Desulfovibrionales</taxon>
        <taxon>Desulfovibrionaceae</taxon>
        <taxon>Desulfobaculum</taxon>
    </lineage>
</organism>
<keyword evidence="3" id="KW-0813">Transport</keyword>
<evidence type="ECO:0000256" key="10">
    <source>
        <dbReference type="ARBA" id="ARBA00023114"/>
    </source>
</evidence>
<evidence type="ECO:0000259" key="16">
    <source>
        <dbReference type="Pfam" id="PF00535"/>
    </source>
</evidence>
<keyword evidence="13" id="KW-0998">Cell outer membrane</keyword>
<dbReference type="SUPFAM" id="SSF53448">
    <property type="entry name" value="Nucleotide-diphospho-sugar transferases"/>
    <property type="match status" value="1"/>
</dbReference>
<keyword evidence="10" id="KW-0626">Porin</keyword>
<reference evidence="20 21" key="1">
    <citation type="submission" date="2017-02" db="EMBL/GenBank/DDBJ databases">
        <authorList>
            <person name="Peterson S.W."/>
        </authorList>
    </citation>
    <scope>NUCLEOTIDE SEQUENCE [LARGE SCALE GENOMIC DNA]</scope>
    <source>
        <strain evidence="20 21">DSM 18034</strain>
    </source>
</reference>
<gene>
    <name evidence="20" type="ORF">SAMN02745702_02470</name>
</gene>
<dbReference type="OrthoDB" id="193635at2"/>
<dbReference type="Pfam" id="PF00535">
    <property type="entry name" value="Glycos_transf_2"/>
    <property type="match status" value="1"/>
</dbReference>
<evidence type="ECO:0000259" key="18">
    <source>
        <dbReference type="Pfam" id="PF10531"/>
    </source>
</evidence>
<proteinExistence type="inferred from homology"/>
<dbReference type="GO" id="GO:0009279">
    <property type="term" value="C:cell outer membrane"/>
    <property type="evidence" value="ECO:0007669"/>
    <property type="project" value="UniProtKB-SubCell"/>
</dbReference>
<feature type="domain" description="SLBB" evidence="19">
    <location>
        <begin position="567"/>
        <end position="647"/>
    </location>
</feature>
<feature type="domain" description="Soluble ligand binding" evidence="18">
    <location>
        <begin position="482"/>
        <end position="514"/>
    </location>
</feature>
<comment type="subcellular location">
    <subcellularLocation>
        <location evidence="1">Cell outer membrane</location>
        <topology evidence="1">Multi-pass membrane protein</topology>
    </subcellularLocation>
</comment>
<dbReference type="Gene3D" id="3.10.560.10">
    <property type="entry name" value="Outer membrane lipoprotein wza domain like"/>
    <property type="match status" value="2"/>
</dbReference>
<evidence type="ECO:0000256" key="5">
    <source>
        <dbReference type="ARBA" id="ARBA00022597"/>
    </source>
</evidence>
<keyword evidence="9" id="KW-0406">Ion transport</keyword>
<protein>
    <submittedName>
        <fullName evidence="20">Protein involved in polysaccharide export, contains SLBB domain of the beta-grasp fold</fullName>
    </submittedName>
</protein>
<feature type="domain" description="Glycosyltransferase 2-like" evidence="16">
    <location>
        <begin position="9"/>
        <end position="125"/>
    </location>
</feature>
<dbReference type="InterPro" id="IPR001173">
    <property type="entry name" value="Glyco_trans_2-like"/>
</dbReference>
<dbReference type="Gene3D" id="3.30.1950.10">
    <property type="entry name" value="wza like domain"/>
    <property type="match status" value="1"/>
</dbReference>
<keyword evidence="4" id="KW-1134">Transmembrane beta strand</keyword>
<comment type="similarity">
    <text evidence="2">Belongs to the BexD/CtrA/VexA family.</text>
</comment>
<evidence type="ECO:0000313" key="21">
    <source>
        <dbReference type="Proteomes" id="UP000189733"/>
    </source>
</evidence>
<evidence type="ECO:0000256" key="15">
    <source>
        <dbReference type="SAM" id="Phobius"/>
    </source>
</evidence>
<dbReference type="Pfam" id="PF10531">
    <property type="entry name" value="SLBB"/>
    <property type="match status" value="1"/>
</dbReference>
<feature type="transmembrane region" description="Helical" evidence="15">
    <location>
        <begin position="243"/>
        <end position="260"/>
    </location>
</feature>
<accession>A0A1T4WNR3</accession>
<evidence type="ECO:0000256" key="9">
    <source>
        <dbReference type="ARBA" id="ARBA00023065"/>
    </source>
</evidence>
<dbReference type="GO" id="GO:0015159">
    <property type="term" value="F:polysaccharide transmembrane transporter activity"/>
    <property type="evidence" value="ECO:0007669"/>
    <property type="project" value="InterPro"/>
</dbReference>
<dbReference type="InterPro" id="IPR003715">
    <property type="entry name" value="Poly_export_N"/>
</dbReference>
<evidence type="ECO:0000256" key="13">
    <source>
        <dbReference type="ARBA" id="ARBA00023237"/>
    </source>
</evidence>
<evidence type="ECO:0000256" key="2">
    <source>
        <dbReference type="ARBA" id="ARBA00009450"/>
    </source>
</evidence>
<dbReference type="EMBL" id="FUYA01000009">
    <property type="protein sequence ID" value="SKA78992.1"/>
    <property type="molecule type" value="Genomic_DNA"/>
</dbReference>
<dbReference type="PANTHER" id="PTHR33619:SF3">
    <property type="entry name" value="POLYSACCHARIDE EXPORT PROTEIN GFCE-RELATED"/>
    <property type="match status" value="1"/>
</dbReference>
<dbReference type="InterPro" id="IPR019554">
    <property type="entry name" value="Soluble_ligand-bd"/>
</dbReference>
<evidence type="ECO:0000256" key="11">
    <source>
        <dbReference type="ARBA" id="ARBA00023136"/>
    </source>
</evidence>
<keyword evidence="6 15" id="KW-0812">Transmembrane</keyword>
<evidence type="ECO:0000256" key="3">
    <source>
        <dbReference type="ARBA" id="ARBA00022448"/>
    </source>
</evidence>
<dbReference type="GO" id="GO:0015288">
    <property type="term" value="F:porin activity"/>
    <property type="evidence" value="ECO:0007669"/>
    <property type="project" value="UniProtKB-KW"/>
</dbReference>
<dbReference type="GO" id="GO:0046930">
    <property type="term" value="C:pore complex"/>
    <property type="evidence" value="ECO:0007669"/>
    <property type="project" value="UniProtKB-KW"/>
</dbReference>
<dbReference type="RefSeq" id="WP_078685752.1">
    <property type="nucleotide sequence ID" value="NZ_FUYA01000009.1"/>
</dbReference>
<evidence type="ECO:0000256" key="8">
    <source>
        <dbReference type="ARBA" id="ARBA00023047"/>
    </source>
</evidence>
<evidence type="ECO:0000256" key="6">
    <source>
        <dbReference type="ARBA" id="ARBA00022692"/>
    </source>
</evidence>
<dbReference type="InterPro" id="IPR049712">
    <property type="entry name" value="Poly_export"/>
</dbReference>
<dbReference type="PANTHER" id="PTHR33619">
    <property type="entry name" value="POLYSACCHARIDE EXPORT PROTEIN GFCE-RELATED"/>
    <property type="match status" value="1"/>
</dbReference>
<keyword evidence="11 15" id="KW-0472">Membrane</keyword>
<dbReference type="Gene3D" id="3.90.550.10">
    <property type="entry name" value="Spore Coat Polysaccharide Biosynthesis Protein SpsA, Chain A"/>
    <property type="match status" value="1"/>
</dbReference>
<keyword evidence="15" id="KW-1133">Transmembrane helix</keyword>
<evidence type="ECO:0000313" key="20">
    <source>
        <dbReference type="EMBL" id="SKA78992.1"/>
    </source>
</evidence>
<dbReference type="Pfam" id="PF22461">
    <property type="entry name" value="SLBB_2"/>
    <property type="match status" value="1"/>
</dbReference>
<dbReference type="Pfam" id="PF02563">
    <property type="entry name" value="Poly_export"/>
    <property type="match status" value="1"/>
</dbReference>
<keyword evidence="5" id="KW-0762">Sugar transport</keyword>